<evidence type="ECO:0000313" key="10">
    <source>
        <dbReference type="EMBL" id="GGY63829.1"/>
    </source>
</evidence>
<evidence type="ECO:0000256" key="8">
    <source>
        <dbReference type="PIRNR" id="PIRNR018472"/>
    </source>
</evidence>
<dbReference type="InterPro" id="IPR026034">
    <property type="entry name" value="MreD_proteobac"/>
</dbReference>
<comment type="subcellular location">
    <subcellularLocation>
        <location evidence="8">Cell inner membrane</location>
    </subcellularLocation>
    <subcellularLocation>
        <location evidence="1">Cell membrane</location>
        <topology evidence="1">Multi-pass membrane protein</topology>
    </subcellularLocation>
</comment>
<gene>
    <name evidence="10" type="primary">mreD</name>
    <name evidence="10" type="ORF">GCM10011613_04430</name>
</gene>
<evidence type="ECO:0000256" key="2">
    <source>
        <dbReference type="ARBA" id="ARBA00007776"/>
    </source>
</evidence>
<keyword evidence="7 8" id="KW-0472">Membrane</keyword>
<dbReference type="InterPro" id="IPR007227">
    <property type="entry name" value="Cell_shape_determining_MreD"/>
</dbReference>
<comment type="caution">
    <text evidence="10">The sequence shown here is derived from an EMBL/GenBank/DDBJ whole genome shotgun (WGS) entry which is preliminary data.</text>
</comment>
<feature type="transmembrane region" description="Helical" evidence="9">
    <location>
        <begin position="71"/>
        <end position="92"/>
    </location>
</feature>
<keyword evidence="5 8" id="KW-0133">Cell shape</keyword>
<evidence type="ECO:0000256" key="3">
    <source>
        <dbReference type="ARBA" id="ARBA00022475"/>
    </source>
</evidence>
<dbReference type="NCBIfam" id="TIGR03426">
    <property type="entry name" value="shape_MreD"/>
    <property type="match status" value="1"/>
</dbReference>
<accession>A0ABQ3ATQ1</accession>
<evidence type="ECO:0000256" key="4">
    <source>
        <dbReference type="ARBA" id="ARBA00022692"/>
    </source>
</evidence>
<keyword evidence="8" id="KW-0997">Cell inner membrane</keyword>
<keyword evidence="3 8" id="KW-1003">Cell membrane</keyword>
<evidence type="ECO:0000256" key="6">
    <source>
        <dbReference type="ARBA" id="ARBA00022989"/>
    </source>
</evidence>
<dbReference type="Pfam" id="PF04093">
    <property type="entry name" value="MreD"/>
    <property type="match status" value="1"/>
</dbReference>
<dbReference type="PANTHER" id="PTHR37484:SF1">
    <property type="entry name" value="ROD SHAPE-DETERMINING PROTEIN MRED"/>
    <property type="match status" value="1"/>
</dbReference>
<evidence type="ECO:0000313" key="11">
    <source>
        <dbReference type="Proteomes" id="UP000619761"/>
    </source>
</evidence>
<keyword evidence="4 9" id="KW-0812">Transmembrane</keyword>
<comment type="similarity">
    <text evidence="2 8">Belongs to the MreD family.</text>
</comment>
<feature type="transmembrane region" description="Helical" evidence="9">
    <location>
        <begin position="6"/>
        <end position="27"/>
    </location>
</feature>
<proteinExistence type="inferred from homology"/>
<evidence type="ECO:0000256" key="7">
    <source>
        <dbReference type="ARBA" id="ARBA00023136"/>
    </source>
</evidence>
<organism evidence="10 11">
    <name type="scientific">Cellvibrio zantedeschiae</name>
    <dbReference type="NCBI Taxonomy" id="1237077"/>
    <lineage>
        <taxon>Bacteria</taxon>
        <taxon>Pseudomonadati</taxon>
        <taxon>Pseudomonadota</taxon>
        <taxon>Gammaproteobacteria</taxon>
        <taxon>Cellvibrionales</taxon>
        <taxon>Cellvibrionaceae</taxon>
        <taxon>Cellvibrio</taxon>
    </lineage>
</organism>
<evidence type="ECO:0000256" key="1">
    <source>
        <dbReference type="ARBA" id="ARBA00004651"/>
    </source>
</evidence>
<evidence type="ECO:0000256" key="5">
    <source>
        <dbReference type="ARBA" id="ARBA00022960"/>
    </source>
</evidence>
<feature type="transmembrane region" description="Helical" evidence="9">
    <location>
        <begin position="39"/>
        <end position="65"/>
    </location>
</feature>
<dbReference type="Proteomes" id="UP000619761">
    <property type="component" value="Unassembled WGS sequence"/>
</dbReference>
<dbReference type="RefSeq" id="WP_189415680.1">
    <property type="nucleotide sequence ID" value="NZ_BMYZ01000001.1"/>
</dbReference>
<reference evidence="11" key="1">
    <citation type="journal article" date="2019" name="Int. J. Syst. Evol. Microbiol.">
        <title>The Global Catalogue of Microorganisms (GCM) 10K type strain sequencing project: providing services to taxonomists for standard genome sequencing and annotation.</title>
        <authorList>
            <consortium name="The Broad Institute Genomics Platform"/>
            <consortium name="The Broad Institute Genome Sequencing Center for Infectious Disease"/>
            <person name="Wu L."/>
            <person name="Ma J."/>
        </authorList>
    </citation>
    <scope>NUCLEOTIDE SEQUENCE [LARGE SCALE GENOMIC DNA]</scope>
    <source>
        <strain evidence="11">KCTC 32239</strain>
    </source>
</reference>
<keyword evidence="6 9" id="KW-1133">Transmembrane helix</keyword>
<evidence type="ECO:0000256" key="9">
    <source>
        <dbReference type="SAM" id="Phobius"/>
    </source>
</evidence>
<sequence length="162" mass="18814">MIPHHWNSYLVIITSFIVALVLAVYPLPLDWRWWRPEFVLLVAIFWISVFPLTISLFFLCFVGLYQDLLEGVPFGQHSLSLVIVSYICILSYQRVRNFAIWKEACWIFVLVGLAQLPGNWVQSMAGRPLSGLLFLAPAFSSALIWPLVRMLMDRLSRHYRIT</sequence>
<feature type="transmembrane region" description="Helical" evidence="9">
    <location>
        <begin position="104"/>
        <end position="122"/>
    </location>
</feature>
<dbReference type="EMBL" id="BMYZ01000001">
    <property type="protein sequence ID" value="GGY63829.1"/>
    <property type="molecule type" value="Genomic_DNA"/>
</dbReference>
<name>A0ABQ3ATQ1_9GAMM</name>
<comment type="function">
    <text evidence="8">Involved in formation of the rod shape of the cell. May also contribute to regulation of formation of penicillin-binding proteins.</text>
</comment>
<dbReference type="PANTHER" id="PTHR37484">
    <property type="entry name" value="ROD SHAPE-DETERMINING PROTEIN MRED"/>
    <property type="match status" value="1"/>
</dbReference>
<dbReference type="PIRSF" id="PIRSF018472">
    <property type="entry name" value="MreD_proteobac"/>
    <property type="match status" value="1"/>
</dbReference>
<feature type="transmembrane region" description="Helical" evidence="9">
    <location>
        <begin position="128"/>
        <end position="148"/>
    </location>
</feature>
<keyword evidence="11" id="KW-1185">Reference proteome</keyword>
<protein>
    <recommendedName>
        <fullName evidence="8">Rod shape-determining protein MreD</fullName>
    </recommendedName>
</protein>